<evidence type="ECO:0000313" key="1">
    <source>
        <dbReference type="EMBL" id="CBY18850.1"/>
    </source>
</evidence>
<keyword evidence="2" id="KW-1185">Reference proteome</keyword>
<reference evidence="1" key="1">
    <citation type="journal article" date="2010" name="Science">
        <title>Plasticity of animal genome architecture unmasked by rapid evolution of a pelagic tunicate.</title>
        <authorList>
            <person name="Denoeud F."/>
            <person name="Henriet S."/>
            <person name="Mungpakdee S."/>
            <person name="Aury J.M."/>
            <person name="Da Silva C."/>
            <person name="Brinkmann H."/>
            <person name="Mikhaleva J."/>
            <person name="Olsen L.C."/>
            <person name="Jubin C."/>
            <person name="Canestro C."/>
            <person name="Bouquet J.M."/>
            <person name="Danks G."/>
            <person name="Poulain J."/>
            <person name="Campsteijn C."/>
            <person name="Adamski M."/>
            <person name="Cross I."/>
            <person name="Yadetie F."/>
            <person name="Muffato M."/>
            <person name="Louis A."/>
            <person name="Butcher S."/>
            <person name="Tsagkogeorga G."/>
            <person name="Konrad A."/>
            <person name="Singh S."/>
            <person name="Jensen M.F."/>
            <person name="Cong E.H."/>
            <person name="Eikeseth-Otteraa H."/>
            <person name="Noel B."/>
            <person name="Anthouard V."/>
            <person name="Porcel B.M."/>
            <person name="Kachouri-Lafond R."/>
            <person name="Nishino A."/>
            <person name="Ugolini M."/>
            <person name="Chourrout P."/>
            <person name="Nishida H."/>
            <person name="Aasland R."/>
            <person name="Huzurbazar S."/>
            <person name="Westhof E."/>
            <person name="Delsuc F."/>
            <person name="Lehrach H."/>
            <person name="Reinhardt R."/>
            <person name="Weissenbach J."/>
            <person name="Roy S.W."/>
            <person name="Artiguenave F."/>
            <person name="Postlethwait J.H."/>
            <person name="Manak J.R."/>
            <person name="Thompson E.M."/>
            <person name="Jaillon O."/>
            <person name="Du Pasquier L."/>
            <person name="Boudinot P."/>
            <person name="Liberles D.A."/>
            <person name="Volff J.N."/>
            <person name="Philippe H."/>
            <person name="Lenhard B."/>
            <person name="Roest Crollius H."/>
            <person name="Wincker P."/>
            <person name="Chourrout D."/>
        </authorList>
    </citation>
    <scope>NUCLEOTIDE SEQUENCE [LARGE SCALE GENOMIC DNA]</scope>
</reference>
<sequence length="136" mass="15719">MREEMDDFYIEGVFSGNKTKSCWNCERFSNKMWKKNGKMNPAPFKYRCRECAIGKPAKVHPDFTGPFLPSELQDGDNLSVGIAHHTAAYTVEFFYRLCCSGATNTLSIKQESDFDEKKKVDHDFLKNLLHQHKESE</sequence>
<dbReference type="AlphaFoldDB" id="E4X827"/>
<protein>
    <submittedName>
        <fullName evidence="1">Uncharacterized protein</fullName>
    </submittedName>
</protein>
<dbReference type="InParanoid" id="E4X827"/>
<name>E4X827_OIKDI</name>
<evidence type="ECO:0000313" key="2">
    <source>
        <dbReference type="Proteomes" id="UP000001307"/>
    </source>
</evidence>
<gene>
    <name evidence="1" type="ORF">GSOID_T00003718001</name>
</gene>
<proteinExistence type="predicted"/>
<organism evidence="1">
    <name type="scientific">Oikopleura dioica</name>
    <name type="common">Tunicate</name>
    <dbReference type="NCBI Taxonomy" id="34765"/>
    <lineage>
        <taxon>Eukaryota</taxon>
        <taxon>Metazoa</taxon>
        <taxon>Chordata</taxon>
        <taxon>Tunicata</taxon>
        <taxon>Appendicularia</taxon>
        <taxon>Copelata</taxon>
        <taxon>Oikopleuridae</taxon>
        <taxon>Oikopleura</taxon>
    </lineage>
</organism>
<dbReference type="EMBL" id="FN653028">
    <property type="protein sequence ID" value="CBY18850.1"/>
    <property type="molecule type" value="Genomic_DNA"/>
</dbReference>
<accession>E4X827</accession>
<dbReference type="Proteomes" id="UP000001307">
    <property type="component" value="Unassembled WGS sequence"/>
</dbReference>